<feature type="region of interest" description="Disordered" evidence="1">
    <location>
        <begin position="1"/>
        <end position="48"/>
    </location>
</feature>
<feature type="compositionally biased region" description="Polar residues" evidence="1">
    <location>
        <begin position="1"/>
        <end position="10"/>
    </location>
</feature>
<gene>
    <name evidence="2" type="ORF">LITE_LOCUS16739</name>
</gene>
<dbReference type="EMBL" id="CAMGYJ010000005">
    <property type="protein sequence ID" value="CAI0415736.1"/>
    <property type="molecule type" value="Genomic_DNA"/>
</dbReference>
<proteinExistence type="predicted"/>
<dbReference type="Proteomes" id="UP001154282">
    <property type="component" value="Unassembled WGS sequence"/>
</dbReference>
<evidence type="ECO:0000313" key="2">
    <source>
        <dbReference type="EMBL" id="CAI0415736.1"/>
    </source>
</evidence>
<name>A0AAV0K4C1_9ROSI</name>
<accession>A0AAV0K4C1</accession>
<reference evidence="2" key="1">
    <citation type="submission" date="2022-08" db="EMBL/GenBank/DDBJ databases">
        <authorList>
            <person name="Gutierrez-Valencia J."/>
        </authorList>
    </citation>
    <scope>NUCLEOTIDE SEQUENCE</scope>
</reference>
<feature type="compositionally biased region" description="Basic and acidic residues" evidence="1">
    <location>
        <begin position="23"/>
        <end position="34"/>
    </location>
</feature>
<sequence>SSVSLLQTRVCSGGSKAKKRTREKPSVLHHHESQVEEEAYEEVEEEAPKDETEIQVVCFLSINEVERSVSI</sequence>
<protein>
    <submittedName>
        <fullName evidence="2">Uncharacterized protein</fullName>
    </submittedName>
</protein>
<evidence type="ECO:0000256" key="1">
    <source>
        <dbReference type="SAM" id="MobiDB-lite"/>
    </source>
</evidence>
<feature type="non-terminal residue" evidence="2">
    <location>
        <position position="1"/>
    </location>
</feature>
<evidence type="ECO:0000313" key="3">
    <source>
        <dbReference type="Proteomes" id="UP001154282"/>
    </source>
</evidence>
<keyword evidence="3" id="KW-1185">Reference proteome</keyword>
<comment type="caution">
    <text evidence="2">The sequence shown here is derived from an EMBL/GenBank/DDBJ whole genome shotgun (WGS) entry which is preliminary data.</text>
</comment>
<feature type="compositionally biased region" description="Acidic residues" evidence="1">
    <location>
        <begin position="35"/>
        <end position="48"/>
    </location>
</feature>
<dbReference type="AlphaFoldDB" id="A0AAV0K4C1"/>
<organism evidence="2 3">
    <name type="scientific">Linum tenue</name>
    <dbReference type="NCBI Taxonomy" id="586396"/>
    <lineage>
        <taxon>Eukaryota</taxon>
        <taxon>Viridiplantae</taxon>
        <taxon>Streptophyta</taxon>
        <taxon>Embryophyta</taxon>
        <taxon>Tracheophyta</taxon>
        <taxon>Spermatophyta</taxon>
        <taxon>Magnoliopsida</taxon>
        <taxon>eudicotyledons</taxon>
        <taxon>Gunneridae</taxon>
        <taxon>Pentapetalae</taxon>
        <taxon>rosids</taxon>
        <taxon>fabids</taxon>
        <taxon>Malpighiales</taxon>
        <taxon>Linaceae</taxon>
        <taxon>Linum</taxon>
    </lineage>
</organism>